<gene>
    <name evidence="2" type="ORF">LZ519_07795</name>
</gene>
<dbReference type="RefSeq" id="WP_249868124.1">
    <property type="nucleotide sequence ID" value="NZ_JAMGBC010000001.1"/>
</dbReference>
<keyword evidence="1" id="KW-0812">Transmembrane</keyword>
<keyword evidence="3" id="KW-1185">Reference proteome</keyword>
<evidence type="ECO:0000313" key="3">
    <source>
        <dbReference type="Proteomes" id="UP001165343"/>
    </source>
</evidence>
<proteinExistence type="predicted"/>
<protein>
    <submittedName>
        <fullName evidence="2">Uncharacterized protein</fullName>
    </submittedName>
</protein>
<keyword evidence="1" id="KW-0472">Membrane</keyword>
<feature type="transmembrane region" description="Helical" evidence="1">
    <location>
        <begin position="49"/>
        <end position="72"/>
    </location>
</feature>
<accession>A0ABT0RG02</accession>
<organism evidence="2 3">
    <name type="scientific">Sphingomonas anseongensis</name>
    <dbReference type="NCBI Taxonomy" id="2908207"/>
    <lineage>
        <taxon>Bacteria</taxon>
        <taxon>Pseudomonadati</taxon>
        <taxon>Pseudomonadota</taxon>
        <taxon>Alphaproteobacteria</taxon>
        <taxon>Sphingomonadales</taxon>
        <taxon>Sphingomonadaceae</taxon>
        <taxon>Sphingomonas</taxon>
    </lineage>
</organism>
<dbReference type="Proteomes" id="UP001165343">
    <property type="component" value="Unassembled WGS sequence"/>
</dbReference>
<dbReference type="EMBL" id="JAMGBC010000001">
    <property type="protein sequence ID" value="MCL6679210.1"/>
    <property type="molecule type" value="Genomic_DNA"/>
</dbReference>
<keyword evidence="1" id="KW-1133">Transmembrane helix</keyword>
<evidence type="ECO:0000313" key="2">
    <source>
        <dbReference type="EMBL" id="MCL6679210.1"/>
    </source>
</evidence>
<evidence type="ECO:0000256" key="1">
    <source>
        <dbReference type="SAM" id="Phobius"/>
    </source>
</evidence>
<comment type="caution">
    <text evidence="2">The sequence shown here is derived from an EMBL/GenBank/DDBJ whole genome shotgun (WGS) entry which is preliminary data.</text>
</comment>
<feature type="transmembrane region" description="Helical" evidence="1">
    <location>
        <begin position="21"/>
        <end position="43"/>
    </location>
</feature>
<reference evidence="2" key="1">
    <citation type="submission" date="2022-05" db="EMBL/GenBank/DDBJ databases">
        <authorList>
            <person name="Jo J.-H."/>
            <person name="Im W.-T."/>
        </authorList>
    </citation>
    <scope>NUCLEOTIDE SEQUENCE</scope>
    <source>
        <strain evidence="2">RG327</strain>
    </source>
</reference>
<name>A0ABT0RG02_9SPHN</name>
<sequence length="92" mass="9868">MPSPDPLPSARGSLIEQFLQMLKWLGLFSAAIAAVAVAFVAYSEGTENWNVLVATAIGVGFTVLLGTGLMMLTFLSSRSGHDDEVSHRKEDE</sequence>